<dbReference type="PANTHER" id="PTHR10039">
    <property type="entry name" value="AMELOGENIN"/>
    <property type="match status" value="1"/>
</dbReference>
<dbReference type="EMBL" id="MU865915">
    <property type="protein sequence ID" value="KAK4454887.1"/>
    <property type="molecule type" value="Genomic_DNA"/>
</dbReference>
<dbReference type="AlphaFoldDB" id="A0AAV9H3B1"/>
<comment type="caution">
    <text evidence="3">The sequence shown here is derived from an EMBL/GenBank/DDBJ whole genome shotgun (WGS) entry which is preliminary data.</text>
</comment>
<dbReference type="Gene3D" id="3.40.50.300">
    <property type="entry name" value="P-loop containing nucleotide triphosphate hydrolases"/>
    <property type="match status" value="1"/>
</dbReference>
<dbReference type="PANTHER" id="PTHR10039:SF16">
    <property type="entry name" value="GPI INOSITOL-DEACYLASE"/>
    <property type="match status" value="1"/>
</dbReference>
<dbReference type="Proteomes" id="UP001321760">
    <property type="component" value="Unassembled WGS sequence"/>
</dbReference>
<organism evidence="3 4">
    <name type="scientific">Podospora aff. communis PSN243</name>
    <dbReference type="NCBI Taxonomy" id="3040156"/>
    <lineage>
        <taxon>Eukaryota</taxon>
        <taxon>Fungi</taxon>
        <taxon>Dikarya</taxon>
        <taxon>Ascomycota</taxon>
        <taxon>Pezizomycotina</taxon>
        <taxon>Sordariomycetes</taxon>
        <taxon>Sordariomycetidae</taxon>
        <taxon>Sordariales</taxon>
        <taxon>Podosporaceae</taxon>
        <taxon>Podospora</taxon>
    </lineage>
</organism>
<gene>
    <name evidence="3" type="ORF">QBC34DRAFT_464755</name>
</gene>
<proteinExistence type="predicted"/>
<name>A0AAV9H3B1_9PEZI</name>
<feature type="domain" description="Nephrocystin 3-like N-terminal" evidence="2">
    <location>
        <begin position="210"/>
        <end position="322"/>
    </location>
</feature>
<keyword evidence="4" id="KW-1185">Reference proteome</keyword>
<evidence type="ECO:0000313" key="3">
    <source>
        <dbReference type="EMBL" id="KAK4454887.1"/>
    </source>
</evidence>
<evidence type="ECO:0000256" key="1">
    <source>
        <dbReference type="ARBA" id="ARBA00022737"/>
    </source>
</evidence>
<evidence type="ECO:0000259" key="2">
    <source>
        <dbReference type="Pfam" id="PF24883"/>
    </source>
</evidence>
<reference evidence="3" key="1">
    <citation type="journal article" date="2023" name="Mol. Phylogenet. Evol.">
        <title>Genome-scale phylogeny and comparative genomics of the fungal order Sordariales.</title>
        <authorList>
            <person name="Hensen N."/>
            <person name="Bonometti L."/>
            <person name="Westerberg I."/>
            <person name="Brannstrom I.O."/>
            <person name="Guillou S."/>
            <person name="Cros-Aarteil S."/>
            <person name="Calhoun S."/>
            <person name="Haridas S."/>
            <person name="Kuo A."/>
            <person name="Mondo S."/>
            <person name="Pangilinan J."/>
            <person name="Riley R."/>
            <person name="LaButti K."/>
            <person name="Andreopoulos B."/>
            <person name="Lipzen A."/>
            <person name="Chen C."/>
            <person name="Yan M."/>
            <person name="Daum C."/>
            <person name="Ng V."/>
            <person name="Clum A."/>
            <person name="Steindorff A."/>
            <person name="Ohm R.A."/>
            <person name="Martin F."/>
            <person name="Silar P."/>
            <person name="Natvig D.O."/>
            <person name="Lalanne C."/>
            <person name="Gautier V."/>
            <person name="Ament-Velasquez S.L."/>
            <person name="Kruys A."/>
            <person name="Hutchinson M.I."/>
            <person name="Powell A.J."/>
            <person name="Barry K."/>
            <person name="Miller A.N."/>
            <person name="Grigoriev I.V."/>
            <person name="Debuchy R."/>
            <person name="Gladieux P."/>
            <person name="Hiltunen Thoren M."/>
            <person name="Johannesson H."/>
        </authorList>
    </citation>
    <scope>NUCLEOTIDE SEQUENCE</scope>
    <source>
        <strain evidence="3">PSN243</strain>
    </source>
</reference>
<sequence>MSGLEVPASIIAVITAADLIITWTGPLISGIRDATRDMDLVQIEISYLRGLMDSLRALTAANKLGPACLDQLYGPCRRAGLIALMASHLDEMREQLQPEQTAVSLHFGGSLSTWEYAWQKATWPMKRDKAQRLLRDIQSLGQKITVLLQQDIKNDGHLSLSGIVDIQHRLAAISSHLGLSSNNQLRHWISPLKVPYWRAYEEAQSRVWPGSGAWLKSAPQYKEWTASSGGNTSLFCLSGPSGSGKTILVSTLVANLKKAKVDQRVLYFFFDIRDAGRNTVSSLYTTLVLQLLEILDDSRMQRVRDLGQQVGQAEGRQPSMAQRIELLIELICDAAKKWTPPKRHLSAEAVTNPAREMHRYEYQDLQGHPGVSLCGTIDGSPRTGCRQRTKLSLLHNQGVLSDIRAYTEGRVLEMGDRALTAMRKVPDELHGDLAQKVVHKIVRSCGGLWLQACSHVDTITRMRSITDIKHAIDRLHDKPESLYRQMLLKLAHDQPDLVKETEQHPAETKPACLGHRMLTLTCQAAYCLVVPEFVAMATIRLSATGALDTESTPWDVEDLLRLLGDFLQVDPLTKEVNIPYSSMEEFFQQGSSAMAEESQTNWWEISELESQKSLAEKCAWFLGATDFATPLSGRICAVGEENSFRKFPGGLGRQFNMKSDTLIPIILNRLDDYPGLEYCTINFPIHARRAAYLDYKKDRTLPWTRQTLLPLLDGWLTGDIEAKEGRLRSWQEVHAFYCCETLEDCACDRFTKRDRFFADLGISFLLGTSPDTCLWCAAALSSIPTAAVGGEDGDAAILCGGCREKNEVFSNTQSGRSTRKSVSPVVEMLSTIFEFLHEVNLFSEIRKADLVVRGLLCPVALRKGGKLVAGSTDGLGVGIRERRRKR</sequence>
<dbReference type="InterPro" id="IPR027417">
    <property type="entry name" value="P-loop_NTPase"/>
</dbReference>
<evidence type="ECO:0000313" key="4">
    <source>
        <dbReference type="Proteomes" id="UP001321760"/>
    </source>
</evidence>
<accession>A0AAV9H3B1</accession>
<keyword evidence="1" id="KW-0677">Repeat</keyword>
<reference evidence="3" key="2">
    <citation type="submission" date="2023-05" db="EMBL/GenBank/DDBJ databases">
        <authorList>
            <consortium name="Lawrence Berkeley National Laboratory"/>
            <person name="Steindorff A."/>
            <person name="Hensen N."/>
            <person name="Bonometti L."/>
            <person name="Westerberg I."/>
            <person name="Brannstrom I.O."/>
            <person name="Guillou S."/>
            <person name="Cros-Aarteil S."/>
            <person name="Calhoun S."/>
            <person name="Haridas S."/>
            <person name="Kuo A."/>
            <person name="Mondo S."/>
            <person name="Pangilinan J."/>
            <person name="Riley R."/>
            <person name="Labutti K."/>
            <person name="Andreopoulos B."/>
            <person name="Lipzen A."/>
            <person name="Chen C."/>
            <person name="Yanf M."/>
            <person name="Daum C."/>
            <person name="Ng V."/>
            <person name="Clum A."/>
            <person name="Ohm R."/>
            <person name="Martin F."/>
            <person name="Silar P."/>
            <person name="Natvig D."/>
            <person name="Lalanne C."/>
            <person name="Gautier V."/>
            <person name="Ament-Velasquez S.L."/>
            <person name="Kruys A."/>
            <person name="Hutchinson M.I."/>
            <person name="Powell A.J."/>
            <person name="Barry K."/>
            <person name="Miller A.N."/>
            <person name="Grigoriev I.V."/>
            <person name="Debuchy R."/>
            <person name="Gladieux P."/>
            <person name="Thoren M.H."/>
            <person name="Johannesson H."/>
        </authorList>
    </citation>
    <scope>NUCLEOTIDE SEQUENCE</scope>
    <source>
        <strain evidence="3">PSN243</strain>
    </source>
</reference>
<protein>
    <recommendedName>
        <fullName evidence="2">Nephrocystin 3-like N-terminal domain-containing protein</fullName>
    </recommendedName>
</protein>
<dbReference type="InterPro" id="IPR056884">
    <property type="entry name" value="NPHP3-like_N"/>
</dbReference>
<dbReference type="Pfam" id="PF24883">
    <property type="entry name" value="NPHP3_N"/>
    <property type="match status" value="1"/>
</dbReference>
<dbReference type="SUPFAM" id="SSF52540">
    <property type="entry name" value="P-loop containing nucleoside triphosphate hydrolases"/>
    <property type="match status" value="1"/>
</dbReference>